<dbReference type="KEGG" id="schv:BRCON_1763"/>
<dbReference type="Proteomes" id="UP000262583">
    <property type="component" value="Chromosome"/>
</dbReference>
<organism evidence="1 2">
    <name type="scientific">Sumerlaea chitinivorans</name>
    <dbReference type="NCBI Taxonomy" id="2250252"/>
    <lineage>
        <taxon>Bacteria</taxon>
        <taxon>Candidatus Sumerlaeota</taxon>
        <taxon>Candidatus Sumerlaeia</taxon>
        <taxon>Candidatus Sumerlaeales</taxon>
        <taxon>Candidatus Sumerlaeaceae</taxon>
        <taxon>Candidatus Sumerlaea</taxon>
    </lineage>
</organism>
<protein>
    <submittedName>
        <fullName evidence="1">Uncharacterized protein</fullName>
    </submittedName>
</protein>
<reference evidence="1 2" key="1">
    <citation type="submission" date="2018-05" db="EMBL/GenBank/DDBJ databases">
        <title>A metagenomic window into the 2 km-deep terrestrial subsurface aquifer revealed taxonomically and functionally diverse microbial community comprising novel uncultured bacterial lineages.</title>
        <authorList>
            <person name="Kadnikov V.V."/>
            <person name="Mardanov A.V."/>
            <person name="Beletsky A.V."/>
            <person name="Banks D."/>
            <person name="Pimenov N.V."/>
            <person name="Frank Y.A."/>
            <person name="Karnachuk O.V."/>
            <person name="Ravin N.V."/>
        </authorList>
    </citation>
    <scope>NUCLEOTIDE SEQUENCE [LARGE SCALE GENOMIC DNA]</scope>
    <source>
        <strain evidence="1">BY</strain>
    </source>
</reference>
<accession>A0A2Z4Y5U6</accession>
<gene>
    <name evidence="1" type="ORF">BRCON_1763</name>
</gene>
<evidence type="ECO:0000313" key="1">
    <source>
        <dbReference type="EMBL" id="AXA36540.1"/>
    </source>
</evidence>
<dbReference type="EMBL" id="CP030759">
    <property type="protein sequence ID" value="AXA36540.1"/>
    <property type="molecule type" value="Genomic_DNA"/>
</dbReference>
<name>A0A2Z4Y5U6_SUMC1</name>
<evidence type="ECO:0000313" key="2">
    <source>
        <dbReference type="Proteomes" id="UP000262583"/>
    </source>
</evidence>
<dbReference type="AlphaFoldDB" id="A0A2Z4Y5U6"/>
<proteinExistence type="predicted"/>
<sequence>MGTTRRFGLHPSPPMVCGLLPRSRGGRPHPLTSCNHCLFVLSSAVPQLERRSCTL</sequence>